<dbReference type="AlphaFoldDB" id="A0A507DKM0"/>
<dbReference type="OrthoDB" id="3863715at2759"/>
<evidence type="ECO:0000313" key="9">
    <source>
        <dbReference type="Proteomes" id="UP000320475"/>
    </source>
</evidence>
<dbReference type="Gene3D" id="4.10.60.10">
    <property type="entry name" value="Zinc finger, CCHC-type"/>
    <property type="match status" value="2"/>
</dbReference>
<keyword evidence="2" id="KW-0677">Repeat</keyword>
<evidence type="ECO:0000313" key="8">
    <source>
        <dbReference type="EMBL" id="TPX51408.1"/>
    </source>
</evidence>
<feature type="compositionally biased region" description="Basic and acidic residues" evidence="6">
    <location>
        <begin position="15"/>
        <end position="26"/>
    </location>
</feature>
<dbReference type="EMBL" id="QEAM01000005">
    <property type="protein sequence ID" value="TPX51408.1"/>
    <property type="molecule type" value="Genomic_DNA"/>
</dbReference>
<evidence type="ECO:0000256" key="4">
    <source>
        <dbReference type="ARBA" id="ARBA00022833"/>
    </source>
</evidence>
<dbReference type="InterPro" id="IPR036875">
    <property type="entry name" value="Znf_CCHC_sf"/>
</dbReference>
<feature type="compositionally biased region" description="Basic and acidic residues" evidence="6">
    <location>
        <begin position="44"/>
        <end position="54"/>
    </location>
</feature>
<feature type="compositionally biased region" description="Polar residues" evidence="6">
    <location>
        <begin position="29"/>
        <end position="41"/>
    </location>
</feature>
<evidence type="ECO:0000256" key="2">
    <source>
        <dbReference type="ARBA" id="ARBA00022737"/>
    </source>
</evidence>
<dbReference type="GO" id="GO:0003676">
    <property type="term" value="F:nucleic acid binding"/>
    <property type="evidence" value="ECO:0007669"/>
    <property type="project" value="InterPro"/>
</dbReference>
<organism evidence="8 9">
    <name type="scientific">Synchytrium endobioticum</name>
    <dbReference type="NCBI Taxonomy" id="286115"/>
    <lineage>
        <taxon>Eukaryota</taxon>
        <taxon>Fungi</taxon>
        <taxon>Fungi incertae sedis</taxon>
        <taxon>Chytridiomycota</taxon>
        <taxon>Chytridiomycota incertae sedis</taxon>
        <taxon>Chytridiomycetes</taxon>
        <taxon>Synchytriales</taxon>
        <taxon>Synchytriaceae</taxon>
        <taxon>Synchytrium</taxon>
    </lineage>
</organism>
<dbReference type="PANTHER" id="PTHR46242">
    <property type="entry name" value="ZINC FINGER CCHC DOMAIN-CONTAINING PROTEIN 9 ZCCHC9"/>
    <property type="match status" value="1"/>
</dbReference>
<proteinExistence type="predicted"/>
<keyword evidence="1" id="KW-0479">Metal-binding</keyword>
<feature type="domain" description="CCHC-type" evidence="7">
    <location>
        <begin position="161"/>
        <end position="176"/>
    </location>
</feature>
<evidence type="ECO:0000259" key="7">
    <source>
        <dbReference type="PROSITE" id="PS50158"/>
    </source>
</evidence>
<feature type="region of interest" description="Disordered" evidence="6">
    <location>
        <begin position="1"/>
        <end position="92"/>
    </location>
</feature>
<dbReference type="GO" id="GO:0005730">
    <property type="term" value="C:nucleolus"/>
    <property type="evidence" value="ECO:0007669"/>
    <property type="project" value="TreeGrafter"/>
</dbReference>
<dbReference type="GO" id="GO:0008270">
    <property type="term" value="F:zinc ion binding"/>
    <property type="evidence" value="ECO:0007669"/>
    <property type="project" value="UniProtKB-KW"/>
</dbReference>
<feature type="compositionally biased region" description="Polar residues" evidence="6">
    <location>
        <begin position="66"/>
        <end position="76"/>
    </location>
</feature>
<evidence type="ECO:0000256" key="5">
    <source>
        <dbReference type="PROSITE-ProRule" id="PRU00047"/>
    </source>
</evidence>
<keyword evidence="3 5" id="KW-0863">Zinc-finger</keyword>
<evidence type="ECO:0000256" key="3">
    <source>
        <dbReference type="ARBA" id="ARBA00022771"/>
    </source>
</evidence>
<accession>A0A507DKM0</accession>
<comment type="caution">
    <text evidence="8">The sequence shown here is derived from an EMBL/GenBank/DDBJ whole genome shotgun (WGS) entry which is preliminary data.</text>
</comment>
<dbReference type="FunFam" id="4.10.60.10:FF:000091">
    <property type="entry name" value="Zinc finger CCHC-type-containing 9"/>
    <property type="match status" value="1"/>
</dbReference>
<keyword evidence="4" id="KW-0862">Zinc</keyword>
<dbReference type="InterPro" id="IPR042246">
    <property type="entry name" value="ZCCHC9"/>
</dbReference>
<protein>
    <recommendedName>
        <fullName evidence="7">CCHC-type domain-containing protein</fullName>
    </recommendedName>
</protein>
<dbReference type="SUPFAM" id="SSF57756">
    <property type="entry name" value="Retrovirus zinc finger-like domains"/>
    <property type="match status" value="2"/>
</dbReference>
<evidence type="ECO:0000256" key="6">
    <source>
        <dbReference type="SAM" id="MobiDB-lite"/>
    </source>
</evidence>
<dbReference type="PROSITE" id="PS50158">
    <property type="entry name" value="ZF_CCHC"/>
    <property type="match status" value="2"/>
</dbReference>
<evidence type="ECO:0000256" key="1">
    <source>
        <dbReference type="ARBA" id="ARBA00022723"/>
    </source>
</evidence>
<dbReference type="Proteomes" id="UP000320475">
    <property type="component" value="Unassembled WGS sequence"/>
</dbReference>
<feature type="domain" description="CCHC-type" evidence="7">
    <location>
        <begin position="108"/>
        <end position="123"/>
    </location>
</feature>
<dbReference type="SMART" id="SM00343">
    <property type="entry name" value="ZnF_C2HC"/>
    <property type="match status" value="4"/>
</dbReference>
<feature type="region of interest" description="Disordered" evidence="6">
    <location>
        <begin position="203"/>
        <end position="256"/>
    </location>
</feature>
<dbReference type="PANTHER" id="PTHR46242:SF1">
    <property type="entry name" value="ZINC FINGER CCHC DOMAIN-CONTAINING PROTEIN 9"/>
    <property type="match status" value="1"/>
</dbReference>
<sequence>MKRPREGEEAASADPVEKFQESKPPHAEQGSSNQHQTTHPAASSEKESVKEERPKKKLRHRKKLESTTNDIKQGNEPSKKEKRANKFAHEKEKRRLRRIAKVQHNKICFKCRKKGHEVANCPSVQSGSEAGICFRCGSDQHPLNACPKPNNPQNPYPFATCYVCKETGHISAQCPSNAKGVYVKGGGCRYCASVRHRAKDCDAKKKNKGGLPEEENVAVVEEGQGGDDLGDDPVYTAPAAQKSKEDKKPRKRTVKF</sequence>
<gene>
    <name evidence="8" type="ORF">SeLEV6574_g00318</name>
</gene>
<name>A0A507DKM0_9FUNG</name>
<reference evidence="8 9" key="1">
    <citation type="journal article" date="2019" name="Sci. Rep.">
        <title>Comparative genomics of chytrid fungi reveal insights into the obligate biotrophic and pathogenic lifestyle of Synchytrium endobioticum.</title>
        <authorList>
            <person name="van de Vossenberg B.T.L.H."/>
            <person name="Warris S."/>
            <person name="Nguyen H.D.T."/>
            <person name="van Gent-Pelzer M.P.E."/>
            <person name="Joly D.L."/>
            <person name="van de Geest H.C."/>
            <person name="Bonants P.J.M."/>
            <person name="Smith D.S."/>
            <person name="Levesque C.A."/>
            <person name="van der Lee T.A.J."/>
        </authorList>
    </citation>
    <scope>NUCLEOTIDE SEQUENCE [LARGE SCALE GENOMIC DNA]</scope>
    <source>
        <strain evidence="8 9">LEV6574</strain>
    </source>
</reference>
<dbReference type="InterPro" id="IPR001878">
    <property type="entry name" value="Znf_CCHC"/>
</dbReference>
<dbReference type="Pfam" id="PF00098">
    <property type="entry name" value="zf-CCHC"/>
    <property type="match status" value="1"/>
</dbReference>